<reference evidence="3" key="1">
    <citation type="journal article" date="2018" name="Front. Microbiol.">
        <title>Genome-Based Analysis Reveals the Taxonomy and Diversity of the Family Idiomarinaceae.</title>
        <authorList>
            <person name="Liu Y."/>
            <person name="Lai Q."/>
            <person name="Shao Z."/>
        </authorList>
    </citation>
    <scope>NUCLEOTIDE SEQUENCE [LARGE SCALE GENOMIC DNA]</scope>
    <source>
        <strain evidence="3">GBPy7</strain>
    </source>
</reference>
<organism evidence="2 3">
    <name type="scientific">Aliidiomarina iranensis</name>
    <dbReference type="NCBI Taxonomy" id="1434071"/>
    <lineage>
        <taxon>Bacteria</taxon>
        <taxon>Pseudomonadati</taxon>
        <taxon>Pseudomonadota</taxon>
        <taxon>Gammaproteobacteria</taxon>
        <taxon>Alteromonadales</taxon>
        <taxon>Idiomarinaceae</taxon>
        <taxon>Aliidiomarina</taxon>
    </lineage>
</organism>
<dbReference type="InterPro" id="IPR005019">
    <property type="entry name" value="Adenine_glyco"/>
</dbReference>
<dbReference type="OrthoDB" id="9807664at2"/>
<dbReference type="EMBL" id="PIPJ01000001">
    <property type="protein sequence ID" value="RUO23143.1"/>
    <property type="molecule type" value="Genomic_DNA"/>
</dbReference>
<dbReference type="GO" id="GO:0046872">
    <property type="term" value="F:metal ion binding"/>
    <property type="evidence" value="ECO:0007669"/>
    <property type="project" value="UniProtKB-KW"/>
</dbReference>
<dbReference type="InterPro" id="IPR052891">
    <property type="entry name" value="DNA-3mA_glycosylase"/>
</dbReference>
<protein>
    <submittedName>
        <fullName evidence="2">DNA-3-methyladenine glycosylase I</fullName>
    </submittedName>
</protein>
<dbReference type="GO" id="GO:0008725">
    <property type="term" value="F:DNA-3-methyladenine glycosylase activity"/>
    <property type="evidence" value="ECO:0007669"/>
    <property type="project" value="InterPro"/>
</dbReference>
<evidence type="ECO:0000313" key="2">
    <source>
        <dbReference type="EMBL" id="RUO23143.1"/>
    </source>
</evidence>
<dbReference type="InterPro" id="IPR011257">
    <property type="entry name" value="DNA_glycosylase"/>
</dbReference>
<dbReference type="GO" id="GO:0006284">
    <property type="term" value="P:base-excision repair"/>
    <property type="evidence" value="ECO:0007669"/>
    <property type="project" value="InterPro"/>
</dbReference>
<feature type="binding site" evidence="1">
    <location>
        <position position="24"/>
    </location>
    <ligand>
        <name>Zn(2+)</name>
        <dbReference type="ChEBI" id="CHEBI:29105"/>
    </ligand>
</feature>
<dbReference type="Pfam" id="PF03352">
    <property type="entry name" value="Adenine_glyco"/>
    <property type="match status" value="1"/>
</dbReference>
<name>A0A432W1V5_9GAMM</name>
<proteinExistence type="predicted"/>
<feature type="binding site" evidence="1">
    <location>
        <position position="190"/>
    </location>
    <ligand>
        <name>Zn(2+)</name>
        <dbReference type="ChEBI" id="CHEBI:29105"/>
    </ligand>
</feature>
<keyword evidence="3" id="KW-1185">Reference proteome</keyword>
<keyword evidence="1" id="KW-0479">Metal-binding</keyword>
<keyword evidence="1" id="KW-0862">Zinc</keyword>
<dbReference type="AlphaFoldDB" id="A0A432W1V5"/>
<evidence type="ECO:0000256" key="1">
    <source>
        <dbReference type="PIRSR" id="PIRSR605019-1"/>
    </source>
</evidence>
<dbReference type="RefSeq" id="WP_126764684.1">
    <property type="nucleotide sequence ID" value="NZ_PIPJ01000001.1"/>
</dbReference>
<gene>
    <name evidence="2" type="ORF">CWE08_00365</name>
</gene>
<sequence length="196" mass="22250">MDRSKSQINRCPWCGDAEDYQEYHDKVWGRPVYESHDLFAKLCLDGQQAGLSWITILRKQAGYEAAFHDLNPEVLSCIKGDERNRFIEAQMSNKDIVRNRLKIESIFRNADGFMKIEEGGENFSDFLWAFVGGSPKVNYPKTMADIPTSSAESEAMSKALKKAGFNFVGPTIVYAFMQAVGMVNDHLVDCEFREVN</sequence>
<dbReference type="Proteomes" id="UP000288395">
    <property type="component" value="Unassembled WGS sequence"/>
</dbReference>
<feature type="binding site" evidence="1">
    <location>
        <position position="186"/>
    </location>
    <ligand>
        <name>Zn(2+)</name>
        <dbReference type="ChEBI" id="CHEBI:29105"/>
    </ligand>
</feature>
<dbReference type="PANTHER" id="PTHR30037">
    <property type="entry name" value="DNA-3-METHYLADENINE GLYCOSYLASE 1"/>
    <property type="match status" value="1"/>
</dbReference>
<dbReference type="Gene3D" id="1.10.340.30">
    <property type="entry name" value="Hypothetical protein, domain 2"/>
    <property type="match status" value="1"/>
</dbReference>
<comment type="caution">
    <text evidence="2">The sequence shown here is derived from an EMBL/GenBank/DDBJ whole genome shotgun (WGS) entry which is preliminary data.</text>
</comment>
<feature type="binding site" evidence="1">
    <location>
        <position position="11"/>
    </location>
    <ligand>
        <name>Zn(2+)</name>
        <dbReference type="ChEBI" id="CHEBI:29105"/>
    </ligand>
</feature>
<evidence type="ECO:0000313" key="3">
    <source>
        <dbReference type="Proteomes" id="UP000288395"/>
    </source>
</evidence>
<accession>A0A432W1V5</accession>
<dbReference type="SUPFAM" id="SSF48150">
    <property type="entry name" value="DNA-glycosylase"/>
    <property type="match status" value="1"/>
</dbReference>
<dbReference type="PANTHER" id="PTHR30037:SF4">
    <property type="entry name" value="DNA-3-METHYLADENINE GLYCOSYLASE I"/>
    <property type="match status" value="1"/>
</dbReference>